<reference evidence="3 4" key="1">
    <citation type="submission" date="2018-12" db="EMBL/GenBank/DDBJ databases">
        <title>Bacillus yapensis draft genome sequence.</title>
        <authorList>
            <person name="Yu L."/>
            <person name="Xu X."/>
            <person name="Tang X."/>
        </authorList>
    </citation>
    <scope>NUCLEOTIDE SEQUENCE [LARGE SCALE GENOMIC DNA]</scope>
    <source>
        <strain evidence="3 4">XXST-01</strain>
    </source>
</reference>
<proteinExistence type="predicted"/>
<accession>A0A3S0KPX6</accession>
<keyword evidence="1" id="KW-0547">Nucleotide-binding</keyword>
<dbReference type="GO" id="GO:0009898">
    <property type="term" value="C:cytoplasmic side of plasma membrane"/>
    <property type="evidence" value="ECO:0007669"/>
    <property type="project" value="TreeGrafter"/>
</dbReference>
<keyword evidence="2" id="KW-0067">ATP-binding</keyword>
<dbReference type="PANTHER" id="PTHR43384">
    <property type="entry name" value="SEPTUM SITE-DETERMINING PROTEIN MIND HOMOLOG, CHLOROPLASTIC-RELATED"/>
    <property type="match status" value="1"/>
</dbReference>
<dbReference type="Pfam" id="PF10609">
    <property type="entry name" value="ParA"/>
    <property type="match status" value="1"/>
</dbReference>
<dbReference type="SUPFAM" id="SSF52540">
    <property type="entry name" value="P-loop containing nucleoside triphosphate hydrolases"/>
    <property type="match status" value="1"/>
</dbReference>
<dbReference type="InterPro" id="IPR050625">
    <property type="entry name" value="ParA/MinD_ATPase"/>
</dbReference>
<dbReference type="GO" id="GO:0016887">
    <property type="term" value="F:ATP hydrolysis activity"/>
    <property type="evidence" value="ECO:0007669"/>
    <property type="project" value="TreeGrafter"/>
</dbReference>
<dbReference type="Proteomes" id="UP000271374">
    <property type="component" value="Unassembled WGS sequence"/>
</dbReference>
<dbReference type="PANTHER" id="PTHR43384:SF4">
    <property type="entry name" value="CELLULOSE BIOSYNTHESIS PROTEIN BCSQ-RELATED"/>
    <property type="match status" value="1"/>
</dbReference>
<evidence type="ECO:0000313" key="3">
    <source>
        <dbReference type="EMBL" id="RTR35597.1"/>
    </source>
</evidence>
<organism evidence="3 4">
    <name type="scientific">Bacillus yapensis</name>
    <dbReference type="NCBI Taxonomy" id="2492960"/>
    <lineage>
        <taxon>Bacteria</taxon>
        <taxon>Bacillati</taxon>
        <taxon>Bacillota</taxon>
        <taxon>Bacilli</taxon>
        <taxon>Bacillales</taxon>
        <taxon>Bacillaceae</taxon>
        <taxon>Bacillus</taxon>
    </lineage>
</organism>
<dbReference type="AlphaFoldDB" id="A0A3S0KPX6"/>
<comment type="caution">
    <text evidence="3">The sequence shown here is derived from an EMBL/GenBank/DDBJ whole genome shotgun (WGS) entry which is preliminary data.</text>
</comment>
<sequence>MKDQAEALRKKLLQKDQKSMIAKTLAVVSGKGGVGKSNFSLNFAITLSKKGHKVLLFDMDVGMGNIDILLGNSSQYSIVDFFDEQESLKNIVTEGPNGLHYIAGGTGLSRLFKVEERLMNKFTEELSALFEYYEYVIFDMGAGVTEESLHFILSVDEIILVTTPEPTSVTDAYSMLKHIHMLNKQVPFLIVVNRALSEEDGVQTFNRLKIVAKRFLDREVEPLGMIPDDRAIPLAVKKQVPFVLDGKSAASKAIIQIVEQYEQQNFTELQPARTFHFVSKLKQFLFER</sequence>
<name>A0A3S0KPX6_9BACI</name>
<evidence type="ECO:0000256" key="1">
    <source>
        <dbReference type="ARBA" id="ARBA00022741"/>
    </source>
</evidence>
<dbReference type="InterPro" id="IPR033756">
    <property type="entry name" value="YlxH/NBP35"/>
</dbReference>
<evidence type="ECO:0000313" key="4">
    <source>
        <dbReference type="Proteomes" id="UP000271374"/>
    </source>
</evidence>
<dbReference type="OrthoDB" id="9816297at2"/>
<dbReference type="RefSeq" id="WP_126405973.1">
    <property type="nucleotide sequence ID" value="NZ_RXNT01000002.1"/>
</dbReference>
<dbReference type="EMBL" id="RXNT01000002">
    <property type="protein sequence ID" value="RTR35597.1"/>
    <property type="molecule type" value="Genomic_DNA"/>
</dbReference>
<dbReference type="CDD" id="cd02038">
    <property type="entry name" value="FlhG-like"/>
    <property type="match status" value="1"/>
</dbReference>
<dbReference type="InterPro" id="IPR033875">
    <property type="entry name" value="FlhG"/>
</dbReference>
<dbReference type="GO" id="GO:0051782">
    <property type="term" value="P:negative regulation of cell division"/>
    <property type="evidence" value="ECO:0007669"/>
    <property type="project" value="TreeGrafter"/>
</dbReference>
<dbReference type="Gene3D" id="3.40.50.300">
    <property type="entry name" value="P-loop containing nucleotide triphosphate hydrolases"/>
    <property type="match status" value="1"/>
</dbReference>
<gene>
    <name evidence="3" type="ORF">EKG37_02910</name>
</gene>
<protein>
    <submittedName>
        <fullName evidence="3">MinD/ParA family protein</fullName>
    </submittedName>
</protein>
<dbReference type="GO" id="GO:0005524">
    <property type="term" value="F:ATP binding"/>
    <property type="evidence" value="ECO:0007669"/>
    <property type="project" value="UniProtKB-KW"/>
</dbReference>
<dbReference type="GO" id="GO:0005829">
    <property type="term" value="C:cytosol"/>
    <property type="evidence" value="ECO:0007669"/>
    <property type="project" value="TreeGrafter"/>
</dbReference>
<keyword evidence="4" id="KW-1185">Reference proteome</keyword>
<dbReference type="InterPro" id="IPR027417">
    <property type="entry name" value="P-loop_NTPase"/>
</dbReference>
<dbReference type="InterPro" id="IPR025501">
    <property type="entry name" value="MinD_FleN"/>
</dbReference>
<evidence type="ECO:0000256" key="2">
    <source>
        <dbReference type="ARBA" id="ARBA00022840"/>
    </source>
</evidence>
<dbReference type="PIRSF" id="PIRSF003092">
    <property type="entry name" value="MinD"/>
    <property type="match status" value="1"/>
</dbReference>